<evidence type="ECO:0000256" key="1">
    <source>
        <dbReference type="ARBA" id="ARBA00009884"/>
    </source>
</evidence>
<dbReference type="GO" id="GO:0016192">
    <property type="term" value="P:vesicle-mediated transport"/>
    <property type="evidence" value="ECO:0007669"/>
    <property type="project" value="InterPro"/>
</dbReference>
<dbReference type="Proteomes" id="UP000694005">
    <property type="component" value="Chromosome A07"/>
</dbReference>
<organism evidence="2 3">
    <name type="scientific">Brassica campestris</name>
    <name type="common">Field mustard</name>
    <dbReference type="NCBI Taxonomy" id="3711"/>
    <lineage>
        <taxon>Eukaryota</taxon>
        <taxon>Viridiplantae</taxon>
        <taxon>Streptophyta</taxon>
        <taxon>Embryophyta</taxon>
        <taxon>Tracheophyta</taxon>
        <taxon>Spermatophyta</taxon>
        <taxon>Magnoliopsida</taxon>
        <taxon>eudicotyledons</taxon>
        <taxon>Gunneridae</taxon>
        <taxon>Pentapetalae</taxon>
        <taxon>rosids</taxon>
        <taxon>malvids</taxon>
        <taxon>Brassicales</taxon>
        <taxon>Brassicaceae</taxon>
        <taxon>Brassiceae</taxon>
        <taxon>Brassica</taxon>
    </lineage>
</organism>
<proteinExistence type="inferred from homology"/>
<reference evidence="2 3" key="1">
    <citation type="submission" date="2021-07" db="EMBL/GenBank/DDBJ databases">
        <authorList>
            <consortium name="Genoscope - CEA"/>
            <person name="William W."/>
        </authorList>
    </citation>
    <scope>NUCLEOTIDE SEQUENCE [LARGE SCALE GENOMIC DNA]</scope>
</reference>
<dbReference type="InterPro" id="IPR036045">
    <property type="entry name" value="Sec1-like_sf"/>
</dbReference>
<sequence>MSSGDCLVYALSSPEIMPKKDLFPETGHEEELSEETVLTEEELIFYEDSHGIQLDVGNALVRVSNLRSLYGCSIVSEKSEAHHVFQQMICRKRFQRRKKWLSAKSWMFKFKEGKHTKALPRFVHKLTEEWFIMPQTKLLRQENLSFAEERSGVEVKGIFAKFIRFKNDWFRMNVMKVAEHGKKSQVSTGLWQSHRVHQQVTHKWFPGNRRPEHMTFYVIHYQLVYESKQCEHCAFTVRAASERNSISVSKESMSHLKAVYFIRPTSENIQKLRYQLANPRFGEHHLFFSNLLKDTQIHILADSDEHDAVQQVQEFYADFVAGDPYHFTLNMPSNHLYMLPAVVDPSSLQRYSDRVVDGIAAVFLALKRRPVIRYQRTYDTAKRIAHETAVSFEIIVELQYMPYISSCIMSAADMAVVIQWFPGNRRPEHMTFYVIHYQLVYESKHVNSTLCLALQTSPATQMKSLLSQTLSDLQRYFATSNVCYILCLRLGDPTEMWSCCNGKPFFIVSLDWTSIWRLQRCLRRFSKKEYSSVWHRWRYKTLESAAVLYTRVESRFMSRMFKYKRMSKYKSRMHRQDTEVSEYKVELAEVSITSCELSEEGIGFHVLSMKFTQLIFNWGCIDIHLISRILLTSVTEVSFNMFGFCAALFGCLATSTKTILAESLLHASSVSNNGEHNQREIRRQKKKKPEGDYEMWTNLLLEIIFNRDGMPQEVVIFMVGGTTYEESRSVALQNATTSVIRFILGGTAVLNSKRFLMELEEAQRISRSGSHMV</sequence>
<dbReference type="SUPFAM" id="SSF56815">
    <property type="entry name" value="Sec1/munc18-like (SM) proteins"/>
    <property type="match status" value="2"/>
</dbReference>
<dbReference type="Gramene" id="A07p29890.2_BraZ1">
    <property type="protein sequence ID" value="A07p29890.2_BraZ1.CDS"/>
    <property type="gene ID" value="A07g29890.2_BraZ1"/>
</dbReference>
<accession>A0A8D9HPD8</accession>
<dbReference type="Gene3D" id="3.40.50.1910">
    <property type="match status" value="2"/>
</dbReference>
<dbReference type="InterPro" id="IPR027482">
    <property type="entry name" value="Sec1-like_dom2"/>
</dbReference>
<evidence type="ECO:0000313" key="2">
    <source>
        <dbReference type="EMBL" id="CAG7903345.1"/>
    </source>
</evidence>
<dbReference type="InterPro" id="IPR043154">
    <property type="entry name" value="Sec-1-like_dom1"/>
</dbReference>
<protein>
    <recommendedName>
        <fullName evidence="4">Vacuolar protein sorting-associated protein 45</fullName>
    </recommendedName>
</protein>
<dbReference type="Gene3D" id="3.40.50.2060">
    <property type="match status" value="1"/>
</dbReference>
<gene>
    <name evidence="2" type="ORF">BRAPAZ1V2_A07P29890.2</name>
</gene>
<dbReference type="AlphaFoldDB" id="A0A8D9HPD8"/>
<dbReference type="EMBL" id="LS974623">
    <property type="protein sequence ID" value="CAG7903345.1"/>
    <property type="molecule type" value="Genomic_DNA"/>
</dbReference>
<dbReference type="InterPro" id="IPR001619">
    <property type="entry name" value="Sec1-like"/>
</dbReference>
<evidence type="ECO:0008006" key="4">
    <source>
        <dbReference type="Google" id="ProtNLM"/>
    </source>
</evidence>
<name>A0A8D9HPD8_BRACM</name>
<evidence type="ECO:0000313" key="3">
    <source>
        <dbReference type="Proteomes" id="UP000694005"/>
    </source>
</evidence>
<dbReference type="Pfam" id="PF00995">
    <property type="entry name" value="Sec1"/>
    <property type="match status" value="2"/>
</dbReference>
<comment type="similarity">
    <text evidence="1">Belongs to the STXBP/unc-18/SEC1 family.</text>
</comment>
<dbReference type="PANTHER" id="PTHR11679">
    <property type="entry name" value="VESICLE PROTEIN SORTING-ASSOCIATED"/>
    <property type="match status" value="1"/>
</dbReference>